<organism evidence="2">
    <name type="scientific">Lichtheimia ramosa</name>
    <dbReference type="NCBI Taxonomy" id="688394"/>
    <lineage>
        <taxon>Eukaryota</taxon>
        <taxon>Fungi</taxon>
        <taxon>Fungi incertae sedis</taxon>
        <taxon>Mucoromycota</taxon>
        <taxon>Mucoromycotina</taxon>
        <taxon>Mucoromycetes</taxon>
        <taxon>Mucorales</taxon>
        <taxon>Lichtheimiaceae</taxon>
        <taxon>Lichtheimia</taxon>
    </lineage>
</organism>
<feature type="region of interest" description="Disordered" evidence="1">
    <location>
        <begin position="63"/>
        <end position="169"/>
    </location>
</feature>
<sequence length="407" mass="46894">MPLKKLFKSKRKLGRMESISRNLPMDPSGILTREFPYLASRAKSPTDVLDLVGYPQFTTGTTTYSPPISSVLHRSSQQTDETSVTSQQPSNKPIRPTVGPRRASFHSFSYDQGIGQGRKRSVSTPPPLMMPKPVNAVPPTQHTVLQSTSKDKTQVASSSSSAEESGAFNVAPSCTEQELESIYQQLKQYQQEQQAWLKRDKERRQREDWMYAKLCEIQYQLQQLSTRVTGNSDYQPPTYSPCRPRQSSIRLESNDESDLEHETCYLSDEEDEASSGYASEEDEEESEPEDDDDEDTARRHHYYYYYRQQHPATAAAAYQHHRPRPWSSTMMAHPYYHHPQQYHRYAYARGSWPVRRRKSSDTSIRSVPNLVRRSSSSASRFQGPPPPFVFPHDERMIRNRRAPINMM</sequence>
<feature type="compositionally biased region" description="Polar residues" evidence="1">
    <location>
        <begin position="63"/>
        <end position="91"/>
    </location>
</feature>
<feature type="region of interest" description="Disordered" evidence="1">
    <location>
        <begin position="229"/>
        <end position="296"/>
    </location>
</feature>
<gene>
    <name evidence="2" type="ORF">LRAMOSA05086</name>
</gene>
<feature type="compositionally biased region" description="Polar residues" evidence="1">
    <location>
        <begin position="138"/>
        <end position="148"/>
    </location>
</feature>
<dbReference type="EMBL" id="LK023368">
    <property type="protein sequence ID" value="CDS12902.1"/>
    <property type="molecule type" value="Genomic_DNA"/>
</dbReference>
<proteinExistence type="predicted"/>
<reference evidence="2" key="1">
    <citation type="journal article" date="2014" name="Genome Announc.">
        <title>De novo whole-genome sequence and genome annotation of Lichtheimia ramosa.</title>
        <authorList>
            <person name="Linde J."/>
            <person name="Schwartze V."/>
            <person name="Binder U."/>
            <person name="Lass-Florl C."/>
            <person name="Voigt K."/>
            <person name="Horn F."/>
        </authorList>
    </citation>
    <scope>NUCLEOTIDE SEQUENCE</scope>
    <source>
        <strain evidence="2">JMRC FSU:6197</strain>
    </source>
</reference>
<dbReference type="OrthoDB" id="2273451at2759"/>
<evidence type="ECO:0000313" key="2">
    <source>
        <dbReference type="EMBL" id="CDS12902.1"/>
    </source>
</evidence>
<evidence type="ECO:0000256" key="1">
    <source>
        <dbReference type="SAM" id="MobiDB-lite"/>
    </source>
</evidence>
<feature type="compositionally biased region" description="Low complexity" evidence="1">
    <location>
        <begin position="156"/>
        <end position="165"/>
    </location>
</feature>
<protein>
    <submittedName>
        <fullName evidence="2">Uncharacterized protein</fullName>
    </submittedName>
</protein>
<accession>A0A077X1G5</accession>
<dbReference type="AlphaFoldDB" id="A0A077X1G5"/>
<name>A0A077X1G5_9FUNG</name>
<feature type="compositionally biased region" description="Acidic residues" evidence="1">
    <location>
        <begin position="267"/>
        <end position="295"/>
    </location>
</feature>